<comment type="caution">
    <text evidence="2">The sequence shown here is derived from an EMBL/GenBank/DDBJ whole genome shotgun (WGS) entry which is preliminary data.</text>
</comment>
<protein>
    <recommendedName>
        <fullName evidence="1">Abortive phage infection protein C-terminal domain-containing protein</fullName>
    </recommendedName>
</protein>
<keyword evidence="3" id="KW-1185">Reference proteome</keyword>
<accession>A0A4S8P354</accession>
<dbReference type="RefSeq" id="WP_136531636.1">
    <property type="nucleotide sequence ID" value="NZ_STGX01000018.1"/>
</dbReference>
<dbReference type="EMBL" id="STGX01000018">
    <property type="protein sequence ID" value="THV24477.1"/>
    <property type="molecule type" value="Genomic_DNA"/>
</dbReference>
<dbReference type="Pfam" id="PF10592">
    <property type="entry name" value="AIPR"/>
    <property type="match status" value="1"/>
</dbReference>
<sequence length="700" mass="78882">MADRFTTKLSNALKSEFLDKFHPDDVPQGDPDQREFHTGALSAMMVRLLVDCPSERAVDFVTKGTDDHGIHAVAYDERQNRLWLIHSIWPDNGDANDEKGFRDFATGVEHILNARHEKFNNRYRRHEVAIESLMNKDPHITFVVALAGSTYNHPVHWQALEKCADEIRRWYSHRPFIEVFTLDKLVQIARAGMSEPPISLKVNFAALATDTEDLPHEIYFGTVTAAEVARWYDLHREQLFRRNIRGALGRTTVNQSIRTTLIERPEHFWDFNNGITMIAQSGSIDAGGSGELNGVAIVNGAQTVSSIAETVKEHTQAGTAKVLMKVSIIGATKQDNDERGVDLPREITRAANTQNQVDIRDLASLYEQQDDLKQEFYTVLGLEYTTRHTEAAPADDDGCTSEEALISLACGHADHRYAVQAKTLSDVLWDRNGGGAYRNLFRSGITAEEVWRQVRLMRIVQSTISTARKKYTGRAAQVADHGDLLTAHLVARQFADRIHDDDWEETVLDRVASTAGETLKRVITLFPNGHPSSVVKDEQKARDLVNQVFNEIASGSAVPEVPSEFVKGRSSGKRRTPDLAPLIAKHRAIKEGTMLEFRPITREHRQLFQRWITADPRRSRATWINDNKAQLRWEVDGKIYAASRLALDLINSLGEKRYKSIRGPECWYVPGLGSLKDIGLRLHDEINGVDEVDVEDNGLF</sequence>
<organism evidence="2 3">
    <name type="scientific">Glycomyces paridis</name>
    <dbReference type="NCBI Taxonomy" id="2126555"/>
    <lineage>
        <taxon>Bacteria</taxon>
        <taxon>Bacillati</taxon>
        <taxon>Actinomycetota</taxon>
        <taxon>Actinomycetes</taxon>
        <taxon>Glycomycetales</taxon>
        <taxon>Glycomycetaceae</taxon>
        <taxon>Glycomyces</taxon>
    </lineage>
</organism>
<proteinExistence type="predicted"/>
<dbReference type="Proteomes" id="UP000305792">
    <property type="component" value="Unassembled WGS sequence"/>
</dbReference>
<evidence type="ECO:0000259" key="1">
    <source>
        <dbReference type="Pfam" id="PF10592"/>
    </source>
</evidence>
<dbReference type="AlphaFoldDB" id="A0A4S8P354"/>
<feature type="domain" description="Abortive phage infection protein C-terminal" evidence="1">
    <location>
        <begin position="240"/>
        <end position="384"/>
    </location>
</feature>
<name>A0A4S8P354_9ACTN</name>
<dbReference type="InterPro" id="IPR018891">
    <property type="entry name" value="AIPR_C"/>
</dbReference>
<evidence type="ECO:0000313" key="3">
    <source>
        <dbReference type="Proteomes" id="UP000305792"/>
    </source>
</evidence>
<dbReference type="OrthoDB" id="9806213at2"/>
<evidence type="ECO:0000313" key="2">
    <source>
        <dbReference type="EMBL" id="THV24477.1"/>
    </source>
</evidence>
<gene>
    <name evidence="2" type="ORF">E9998_20905</name>
</gene>
<reference evidence="2 3" key="1">
    <citation type="journal article" date="2018" name="Int. J. Syst. Evol. Microbiol.">
        <title>Glycomyces paridis sp. nov., isolated from the medicinal plant Paris polyphylla.</title>
        <authorList>
            <person name="Fang X.M."/>
            <person name="Bai J.L."/>
            <person name="Su J."/>
            <person name="Zhao L.L."/>
            <person name="Liu H.Y."/>
            <person name="Ma B.P."/>
            <person name="Zhang Y.Q."/>
            <person name="Yu L.Y."/>
        </authorList>
    </citation>
    <scope>NUCLEOTIDE SEQUENCE [LARGE SCALE GENOMIC DNA]</scope>
    <source>
        <strain evidence="2 3">CPCC 204357</strain>
    </source>
</reference>